<dbReference type="PANTHER" id="PTHR43479:SF11">
    <property type="entry name" value="ACREF_ENVCD OPERON REPRESSOR-RELATED"/>
    <property type="match status" value="1"/>
</dbReference>
<dbReference type="PROSITE" id="PS50977">
    <property type="entry name" value="HTH_TETR_2"/>
    <property type="match status" value="1"/>
</dbReference>
<gene>
    <name evidence="5" type="ORF">I585_04328</name>
    <name evidence="4" type="ORF">UAI_02476</name>
</gene>
<reference evidence="4 6" key="1">
    <citation type="submission" date="2013-02" db="EMBL/GenBank/DDBJ databases">
        <title>The Genome Sequence of Enterococcus malodoratus ATCC_43197.</title>
        <authorList>
            <consortium name="The Broad Institute Genome Sequencing Platform"/>
            <consortium name="The Broad Institute Genome Sequencing Center for Infectious Disease"/>
            <person name="Earl A.M."/>
            <person name="Gilmore M.S."/>
            <person name="Lebreton F."/>
            <person name="Walker B."/>
            <person name="Young S.K."/>
            <person name="Zeng Q."/>
            <person name="Gargeya S."/>
            <person name="Fitzgerald M."/>
            <person name="Haas B."/>
            <person name="Abouelleil A."/>
            <person name="Alvarado L."/>
            <person name="Arachchi H.M."/>
            <person name="Berlin A.M."/>
            <person name="Chapman S.B."/>
            <person name="Dewar J."/>
            <person name="Goldberg J."/>
            <person name="Griggs A."/>
            <person name="Gujja S."/>
            <person name="Hansen M."/>
            <person name="Howarth C."/>
            <person name="Imamovic A."/>
            <person name="Larimer J."/>
            <person name="McCowan C."/>
            <person name="Murphy C."/>
            <person name="Neiman D."/>
            <person name="Pearson M."/>
            <person name="Priest M."/>
            <person name="Roberts A."/>
            <person name="Saif S."/>
            <person name="Shea T."/>
            <person name="Sisk P."/>
            <person name="Sykes S."/>
            <person name="Wortman J."/>
            <person name="Nusbaum C."/>
            <person name="Birren B."/>
        </authorList>
    </citation>
    <scope>NUCLEOTIDE SEQUENCE [LARGE SCALE GENOMIC DNA]</scope>
    <source>
        <strain evidence="4 6">ATCC 43197</strain>
    </source>
</reference>
<keyword evidence="1 2" id="KW-0238">DNA-binding</keyword>
<evidence type="ECO:0000313" key="5">
    <source>
        <dbReference type="EMBL" id="EOT63498.1"/>
    </source>
</evidence>
<dbReference type="Proteomes" id="UP000014148">
    <property type="component" value="Unassembled WGS sequence"/>
</dbReference>
<evidence type="ECO:0000256" key="1">
    <source>
        <dbReference type="ARBA" id="ARBA00023125"/>
    </source>
</evidence>
<feature type="DNA-binding region" description="H-T-H motif" evidence="2">
    <location>
        <begin position="24"/>
        <end position="43"/>
    </location>
</feature>
<dbReference type="EMBL" id="AJAK01000017">
    <property type="protein sequence ID" value="EOH76801.1"/>
    <property type="molecule type" value="Genomic_DNA"/>
</dbReference>
<evidence type="ECO:0000313" key="6">
    <source>
        <dbReference type="Proteomes" id="UP000013783"/>
    </source>
</evidence>
<dbReference type="InterPro" id="IPR050624">
    <property type="entry name" value="HTH-type_Tx_Regulator"/>
</dbReference>
<dbReference type="Pfam" id="PF14278">
    <property type="entry name" value="TetR_C_8"/>
    <property type="match status" value="1"/>
</dbReference>
<evidence type="ECO:0000313" key="7">
    <source>
        <dbReference type="Proteomes" id="UP000014148"/>
    </source>
</evidence>
<feature type="domain" description="HTH tetR-type" evidence="3">
    <location>
        <begin position="1"/>
        <end position="61"/>
    </location>
</feature>
<dbReference type="Pfam" id="PF00440">
    <property type="entry name" value="TetR_N"/>
    <property type="match status" value="1"/>
</dbReference>
<dbReference type="EMBL" id="ASWA01000005">
    <property type="protein sequence ID" value="EOT63498.1"/>
    <property type="molecule type" value="Genomic_DNA"/>
</dbReference>
<dbReference type="GO" id="GO:0003677">
    <property type="term" value="F:DNA binding"/>
    <property type="evidence" value="ECO:0007669"/>
    <property type="project" value="UniProtKB-UniRule"/>
</dbReference>
<dbReference type="PANTHER" id="PTHR43479">
    <property type="entry name" value="ACREF/ENVCD OPERON REPRESSOR-RELATED"/>
    <property type="match status" value="1"/>
</dbReference>
<dbReference type="Gene3D" id="1.10.357.10">
    <property type="entry name" value="Tetracycline Repressor, domain 2"/>
    <property type="match status" value="1"/>
</dbReference>
<accession>R2R877</accession>
<comment type="caution">
    <text evidence="4">The sequence shown here is derived from an EMBL/GenBank/DDBJ whole genome shotgun (WGS) entry which is preliminary data.</text>
</comment>
<reference evidence="5 7" key="2">
    <citation type="submission" date="2013-03" db="EMBL/GenBank/DDBJ databases">
        <title>The Genome Sequence of Enterococcus malodoratus ATCC_43197 (PacBio/Illumina hybrid assembly).</title>
        <authorList>
            <consortium name="The Broad Institute Genomics Platform"/>
            <consortium name="The Broad Institute Genome Sequencing Center for Infectious Disease"/>
            <person name="Earl A."/>
            <person name="Russ C."/>
            <person name="Gilmore M."/>
            <person name="Surin D."/>
            <person name="Walker B."/>
            <person name="Young S."/>
            <person name="Zeng Q."/>
            <person name="Gargeya S."/>
            <person name="Fitzgerald M."/>
            <person name="Haas B."/>
            <person name="Abouelleil A."/>
            <person name="Allen A.W."/>
            <person name="Alvarado L."/>
            <person name="Arachchi H.M."/>
            <person name="Berlin A.M."/>
            <person name="Chapman S.B."/>
            <person name="Gainer-Dewar J."/>
            <person name="Goldberg J."/>
            <person name="Griggs A."/>
            <person name="Gujja S."/>
            <person name="Hansen M."/>
            <person name="Howarth C."/>
            <person name="Imamovic A."/>
            <person name="Ireland A."/>
            <person name="Larimer J."/>
            <person name="McCowan C."/>
            <person name="Murphy C."/>
            <person name="Pearson M."/>
            <person name="Poon T.W."/>
            <person name="Priest M."/>
            <person name="Roberts A."/>
            <person name="Saif S."/>
            <person name="Shea T."/>
            <person name="Sisk P."/>
            <person name="Sykes S."/>
            <person name="Wortman J."/>
            <person name="Nusbaum C."/>
            <person name="Birren B."/>
        </authorList>
    </citation>
    <scope>NUCLEOTIDE SEQUENCE [LARGE SCALE GENOMIC DNA]</scope>
    <source>
        <strain evidence="5 7">ATCC 43197</strain>
    </source>
</reference>
<dbReference type="SUPFAM" id="SSF46689">
    <property type="entry name" value="Homeodomain-like"/>
    <property type="match status" value="1"/>
</dbReference>
<dbReference type="RefSeq" id="WP_010741291.1">
    <property type="nucleotide sequence ID" value="NZ_KB946250.1"/>
</dbReference>
<dbReference type="InterPro" id="IPR039532">
    <property type="entry name" value="TetR_C_Firmicutes"/>
</dbReference>
<dbReference type="OrthoDB" id="9810250at2"/>
<dbReference type="eggNOG" id="COG1309">
    <property type="taxonomic scope" value="Bacteria"/>
</dbReference>
<dbReference type="STRING" id="71451.RV07_GL003460"/>
<protein>
    <recommendedName>
        <fullName evidence="3">HTH tetR-type domain-containing protein</fullName>
    </recommendedName>
</protein>
<proteinExistence type="predicted"/>
<organism evidence="4 6">
    <name type="scientific">Enterococcus malodoratus ATCC 43197</name>
    <dbReference type="NCBI Taxonomy" id="1158601"/>
    <lineage>
        <taxon>Bacteria</taxon>
        <taxon>Bacillati</taxon>
        <taxon>Bacillota</taxon>
        <taxon>Bacilli</taxon>
        <taxon>Lactobacillales</taxon>
        <taxon>Enterococcaceae</taxon>
        <taxon>Enterococcus</taxon>
    </lineage>
</organism>
<dbReference type="Proteomes" id="UP000013783">
    <property type="component" value="Unassembled WGS sequence"/>
</dbReference>
<sequence length="169" mass="20076">MEKEAQIIAGLFTLMEIDDFALITVTQIAQEAEIGRKTFYRYFKNKEAVLERSIEQLFSEYAAYEQNYSAETYETLIYHHFTFWYQHSTQLNVLYKNDLMFYLFKHYQQRIPQLNATYIRREKLEPTVAKYANAFTTGIFWSTLYTWIETGAKETPAELAKICSTFLSQ</sequence>
<dbReference type="PATRIC" id="fig|1158601.3.peg.2436"/>
<dbReference type="InterPro" id="IPR009057">
    <property type="entry name" value="Homeodomain-like_sf"/>
</dbReference>
<name>R2R877_9ENTE</name>
<evidence type="ECO:0000256" key="2">
    <source>
        <dbReference type="PROSITE-ProRule" id="PRU00335"/>
    </source>
</evidence>
<dbReference type="AlphaFoldDB" id="R2R877"/>
<dbReference type="InterPro" id="IPR001647">
    <property type="entry name" value="HTH_TetR"/>
</dbReference>
<evidence type="ECO:0000259" key="3">
    <source>
        <dbReference type="PROSITE" id="PS50977"/>
    </source>
</evidence>
<keyword evidence="7" id="KW-1185">Reference proteome</keyword>
<evidence type="ECO:0000313" key="4">
    <source>
        <dbReference type="EMBL" id="EOH76801.1"/>
    </source>
</evidence>